<proteinExistence type="predicted"/>
<comment type="caution">
    <text evidence="1">The sequence shown here is derived from an EMBL/GenBank/DDBJ whole genome shotgun (WGS) entry which is preliminary data.</text>
</comment>
<dbReference type="Proteomes" id="UP000316775">
    <property type="component" value="Unassembled WGS sequence"/>
</dbReference>
<sequence>MKAKFTKFTLDFNGTDFVQGVGAASFYLVFKNEIKDTADNPTRRDAPKKGANKINRRFADFL</sequence>
<gene>
    <name evidence="1" type="ORF">FFL01_30040</name>
</gene>
<evidence type="ECO:0000313" key="2">
    <source>
        <dbReference type="Proteomes" id="UP000316775"/>
    </source>
</evidence>
<accession>A0A4Y4AYV5</accession>
<name>A0A4Y4AYV5_9FLAO</name>
<dbReference type="EMBL" id="BJNP01000045">
    <property type="protein sequence ID" value="GEC73465.1"/>
    <property type="molecule type" value="Genomic_DNA"/>
</dbReference>
<reference evidence="1 2" key="1">
    <citation type="submission" date="2019-06" db="EMBL/GenBank/DDBJ databases">
        <title>Whole genome shotgun sequence of Flavobacterium flevense NBRC 14960.</title>
        <authorList>
            <person name="Hosoyama A."/>
            <person name="Uohara A."/>
            <person name="Ohji S."/>
            <person name="Ichikawa N."/>
        </authorList>
    </citation>
    <scope>NUCLEOTIDE SEQUENCE [LARGE SCALE GENOMIC DNA]</scope>
    <source>
        <strain evidence="1 2">NBRC 14960</strain>
    </source>
</reference>
<organism evidence="1 2">
    <name type="scientific">Flavobacterium flevense</name>
    <dbReference type="NCBI Taxonomy" id="983"/>
    <lineage>
        <taxon>Bacteria</taxon>
        <taxon>Pseudomonadati</taxon>
        <taxon>Bacteroidota</taxon>
        <taxon>Flavobacteriia</taxon>
        <taxon>Flavobacteriales</taxon>
        <taxon>Flavobacteriaceae</taxon>
        <taxon>Flavobacterium</taxon>
    </lineage>
</organism>
<evidence type="ECO:0000313" key="1">
    <source>
        <dbReference type="EMBL" id="GEC73465.1"/>
    </source>
</evidence>
<keyword evidence="2" id="KW-1185">Reference proteome</keyword>
<protein>
    <submittedName>
        <fullName evidence="1">Uncharacterized protein</fullName>
    </submittedName>
</protein>
<dbReference type="AlphaFoldDB" id="A0A4Y4AYV5"/>